<dbReference type="Gene3D" id="2.40.50.100">
    <property type="match status" value="1"/>
</dbReference>
<organism evidence="13 14">
    <name type="scientific">Moellerella wisconsensis</name>
    <dbReference type="NCBI Taxonomy" id="158849"/>
    <lineage>
        <taxon>Bacteria</taxon>
        <taxon>Pseudomonadati</taxon>
        <taxon>Pseudomonadota</taxon>
        <taxon>Gammaproteobacteria</taxon>
        <taxon>Enterobacterales</taxon>
        <taxon>Morganellaceae</taxon>
        <taxon>Moellerella</taxon>
    </lineage>
</organism>
<evidence type="ECO:0000259" key="10">
    <source>
        <dbReference type="Pfam" id="PF25917"/>
    </source>
</evidence>
<evidence type="ECO:0000256" key="6">
    <source>
        <dbReference type="ARBA" id="ARBA00023136"/>
    </source>
</evidence>
<evidence type="ECO:0000256" key="3">
    <source>
        <dbReference type="ARBA" id="ARBA00022475"/>
    </source>
</evidence>
<comment type="subcellular location">
    <subcellularLocation>
        <location evidence="7">Cell inner membrane</location>
        <topology evidence="7">Peripheral membrane protein</topology>
    </subcellularLocation>
</comment>
<feature type="domain" description="Multidrug resistance protein MdtA-like barrel-sandwich hybrid" evidence="10">
    <location>
        <begin position="84"/>
        <end position="227"/>
    </location>
</feature>
<protein>
    <recommendedName>
        <fullName evidence="7">Multidrug resistance protein MdtA</fullName>
    </recommendedName>
    <alternativeName>
        <fullName evidence="7">Multidrug transporter MdtA</fullName>
    </alternativeName>
</protein>
<evidence type="ECO:0000256" key="4">
    <source>
        <dbReference type="ARBA" id="ARBA00022519"/>
    </source>
</evidence>
<dbReference type="InterPro" id="IPR058626">
    <property type="entry name" value="MdtA-like_b-barrel"/>
</dbReference>
<dbReference type="InterPro" id="IPR058627">
    <property type="entry name" value="MdtA-like_C"/>
</dbReference>
<evidence type="ECO:0000313" key="13">
    <source>
        <dbReference type="EMBL" id="UNH29528.1"/>
    </source>
</evidence>
<dbReference type="Gene3D" id="2.40.30.170">
    <property type="match status" value="1"/>
</dbReference>
<dbReference type="Pfam" id="PF25917">
    <property type="entry name" value="BSH_RND"/>
    <property type="match status" value="1"/>
</dbReference>
<dbReference type="AlphaFoldDB" id="A0A9Q8PYG0"/>
<dbReference type="Gene3D" id="2.40.420.20">
    <property type="match status" value="1"/>
</dbReference>
<dbReference type="Pfam" id="PF25876">
    <property type="entry name" value="HH_MFP_RND"/>
    <property type="match status" value="1"/>
</dbReference>
<keyword evidence="8" id="KW-0812">Transmembrane</keyword>
<dbReference type="GO" id="GO:1990281">
    <property type="term" value="C:efflux pump complex"/>
    <property type="evidence" value="ECO:0007669"/>
    <property type="project" value="TreeGrafter"/>
</dbReference>
<evidence type="ECO:0000259" key="12">
    <source>
        <dbReference type="Pfam" id="PF25967"/>
    </source>
</evidence>
<dbReference type="InterPro" id="IPR058624">
    <property type="entry name" value="MdtA-like_HH"/>
</dbReference>
<keyword evidence="6 7" id="KW-0472">Membrane</keyword>
<dbReference type="NCBIfam" id="TIGR01730">
    <property type="entry name" value="RND_mfp"/>
    <property type="match status" value="1"/>
</dbReference>
<keyword evidence="5" id="KW-0732">Signal</keyword>
<dbReference type="SUPFAM" id="SSF111369">
    <property type="entry name" value="HlyD-like secretion proteins"/>
    <property type="match status" value="1"/>
</dbReference>
<evidence type="ECO:0000256" key="7">
    <source>
        <dbReference type="HAMAP-Rule" id="MF_01422"/>
    </source>
</evidence>
<dbReference type="PANTHER" id="PTHR30469">
    <property type="entry name" value="MULTIDRUG RESISTANCE PROTEIN MDTA"/>
    <property type="match status" value="1"/>
</dbReference>
<evidence type="ECO:0000256" key="8">
    <source>
        <dbReference type="SAM" id="Phobius"/>
    </source>
</evidence>
<dbReference type="RefSeq" id="WP_241541752.1">
    <property type="nucleotide sequence ID" value="NZ_CAWQWN010000001.1"/>
</dbReference>
<keyword evidence="4 7" id="KW-0997">Cell inner membrane</keyword>
<reference evidence="13" key="1">
    <citation type="submission" date="2022-03" db="EMBL/GenBank/DDBJ databases">
        <title>ESBL-producing Moellerella wisconsensis and Escherichia marmotae isolated from wild game meat.</title>
        <authorList>
            <person name="Biggel M."/>
        </authorList>
    </citation>
    <scope>NUCLEOTIDE SEQUENCE</scope>
    <source>
        <strain evidence="13">W51</strain>
    </source>
</reference>
<sequence length="409" mass="44032">MTKNNRSTLLMRSAVVVAIIAIIGTGGYFYSATHDTISESAAKKSNKNAAPTRRFPLPPVQVAETVEQVVPRYLSGLGTVQAANTVTVTSRVEGQLMSLHFVEGQQVNAGDLLAEIDPRPFQVQLAQAEGQLAKDKALLANARLDLARFQTLAGSNVISKQELDNQKSLVLQAEGSIKVDQAAVDNAKLQLTYSKIIAPISGRVGLKLVDVGNFISSGTSTPLVVITQTNPADVVFSLPEGDIPAVQRAQQPGNNQVLVEAWDRNNIALIASGHLLSIDNQIDPATGTLKMKARFTNEQQRLFPNQFVNIKMQIETLQHAIVIPNAALQMGNEGHYVWILNADNRVSKHVVTVGLQDNQRVVIESGLSAGDKVVTDGVDRLTEGAQVEVVTANAQKVTKTTKTPSVEKQ</sequence>
<dbReference type="GO" id="GO:0005886">
    <property type="term" value="C:plasma membrane"/>
    <property type="evidence" value="ECO:0007669"/>
    <property type="project" value="UniProtKB-SubCell"/>
</dbReference>
<gene>
    <name evidence="7" type="primary">mdtA</name>
    <name evidence="13" type="ORF">MNY72_08955</name>
</gene>
<evidence type="ECO:0000313" key="14">
    <source>
        <dbReference type="Proteomes" id="UP000829116"/>
    </source>
</evidence>
<dbReference type="InterPro" id="IPR022824">
    <property type="entry name" value="Multidrug-R_MdtA"/>
</dbReference>
<proteinExistence type="inferred from homology"/>
<dbReference type="FunFam" id="2.40.420.20:FF:000001">
    <property type="entry name" value="Efflux RND transporter periplasmic adaptor subunit"/>
    <property type="match status" value="1"/>
</dbReference>
<dbReference type="InterPro" id="IPR006143">
    <property type="entry name" value="RND_pump_MFP"/>
</dbReference>
<dbReference type="Pfam" id="PF25944">
    <property type="entry name" value="Beta-barrel_RND"/>
    <property type="match status" value="1"/>
</dbReference>
<dbReference type="InterPro" id="IPR058625">
    <property type="entry name" value="MdtA-like_BSH"/>
</dbReference>
<evidence type="ECO:0000259" key="11">
    <source>
        <dbReference type="Pfam" id="PF25944"/>
    </source>
</evidence>
<keyword evidence="8" id="KW-1133">Transmembrane helix</keyword>
<name>A0A9Q8PYG0_9GAMM</name>
<dbReference type="EMBL" id="CP093245">
    <property type="protein sequence ID" value="UNH29528.1"/>
    <property type="molecule type" value="Genomic_DNA"/>
</dbReference>
<dbReference type="NCBIfam" id="NF008589">
    <property type="entry name" value="PRK11556.1"/>
    <property type="match status" value="1"/>
</dbReference>
<accession>A0A9Q8PYG0</accession>
<evidence type="ECO:0000256" key="1">
    <source>
        <dbReference type="ARBA" id="ARBA00009477"/>
    </source>
</evidence>
<comment type="similarity">
    <text evidence="1 7">Belongs to the membrane fusion protein (MFP) (TC 8.A.1) family.</text>
</comment>
<dbReference type="Proteomes" id="UP000829116">
    <property type="component" value="Chromosome"/>
</dbReference>
<feature type="domain" description="Multidrug resistance protein MdtA-like C-terminal permuted SH3" evidence="12">
    <location>
        <begin position="320"/>
        <end position="380"/>
    </location>
</feature>
<feature type="transmembrane region" description="Helical" evidence="8">
    <location>
        <begin position="9"/>
        <end position="30"/>
    </location>
</feature>
<dbReference type="PANTHER" id="PTHR30469:SF12">
    <property type="entry name" value="MULTIDRUG RESISTANCE PROTEIN MDTA"/>
    <property type="match status" value="1"/>
</dbReference>
<evidence type="ECO:0000256" key="5">
    <source>
        <dbReference type="ARBA" id="ARBA00022729"/>
    </source>
</evidence>
<keyword evidence="2 7" id="KW-0813">Transport</keyword>
<dbReference type="Gene3D" id="1.10.287.470">
    <property type="entry name" value="Helix hairpin bin"/>
    <property type="match status" value="1"/>
</dbReference>
<comment type="subunit">
    <text evidence="7">Part of a tripartite efflux system composed of MdtA, MdtB and MdtC.</text>
</comment>
<dbReference type="Pfam" id="PF25967">
    <property type="entry name" value="RND-MFP_C"/>
    <property type="match status" value="1"/>
</dbReference>
<dbReference type="HAMAP" id="MF_01422">
    <property type="entry name" value="MdtA"/>
    <property type="match status" value="1"/>
</dbReference>
<dbReference type="GO" id="GO:0015562">
    <property type="term" value="F:efflux transmembrane transporter activity"/>
    <property type="evidence" value="ECO:0007669"/>
    <property type="project" value="TreeGrafter"/>
</dbReference>
<feature type="domain" description="Multidrug resistance protein MdtA-like beta-barrel" evidence="11">
    <location>
        <begin position="231"/>
        <end position="315"/>
    </location>
</feature>
<keyword evidence="3 7" id="KW-1003">Cell membrane</keyword>
<feature type="domain" description="Multidrug resistance protein MdtA-like alpha-helical hairpin" evidence="9">
    <location>
        <begin position="124"/>
        <end position="194"/>
    </location>
</feature>
<evidence type="ECO:0000259" key="9">
    <source>
        <dbReference type="Pfam" id="PF25876"/>
    </source>
</evidence>
<evidence type="ECO:0000256" key="2">
    <source>
        <dbReference type="ARBA" id="ARBA00022448"/>
    </source>
</evidence>